<sequence>MAEDKITIKEISDALNVSKTTVRNHVHKVCGGLP</sequence>
<dbReference type="Gene3D" id="1.10.10.10">
    <property type="entry name" value="Winged helix-like DNA-binding domain superfamily/Winged helix DNA-binding domain"/>
    <property type="match status" value="1"/>
</dbReference>
<organism evidence="2 3">
    <name type="scientific">Enterococcus dispar ATCC 51266</name>
    <dbReference type="NCBI Taxonomy" id="1139219"/>
    <lineage>
        <taxon>Bacteria</taxon>
        <taxon>Bacillati</taxon>
        <taxon>Bacillota</taxon>
        <taxon>Bacilli</taxon>
        <taxon>Lactobacillales</taxon>
        <taxon>Enterococcaceae</taxon>
        <taxon>Enterococcus</taxon>
    </lineage>
</organism>
<dbReference type="InterPro" id="IPR036388">
    <property type="entry name" value="WH-like_DNA-bd_sf"/>
</dbReference>
<dbReference type="Pfam" id="PF08279">
    <property type="entry name" value="HTH_11"/>
    <property type="match status" value="1"/>
</dbReference>
<evidence type="ECO:0000259" key="1">
    <source>
        <dbReference type="Pfam" id="PF08279"/>
    </source>
</evidence>
<evidence type="ECO:0000313" key="3">
    <source>
        <dbReference type="Proteomes" id="UP000014127"/>
    </source>
</evidence>
<accession>S0KG94</accession>
<dbReference type="HOGENOM" id="CLU_3386057_0_0_9"/>
<gene>
    <name evidence="2" type="ORF">OMK_02705</name>
</gene>
<keyword evidence="3" id="KW-1185">Reference proteome</keyword>
<feature type="non-terminal residue" evidence="2">
    <location>
        <position position="34"/>
    </location>
</feature>
<protein>
    <recommendedName>
        <fullName evidence="1">Helix-turn-helix type 11 domain-containing protein</fullName>
    </recommendedName>
</protein>
<dbReference type="AlphaFoldDB" id="S0KG94"/>
<dbReference type="Proteomes" id="UP000014127">
    <property type="component" value="Unassembled WGS sequence"/>
</dbReference>
<feature type="domain" description="Helix-turn-helix type 11" evidence="1">
    <location>
        <begin position="3"/>
        <end position="28"/>
    </location>
</feature>
<proteinExistence type="predicted"/>
<dbReference type="EMBL" id="AHYR01000014">
    <property type="protein sequence ID" value="EOT38156.1"/>
    <property type="molecule type" value="Genomic_DNA"/>
</dbReference>
<reference evidence="2 3" key="1">
    <citation type="submission" date="2013-03" db="EMBL/GenBank/DDBJ databases">
        <title>The Genome Sequence of Enterococcus dispar ATCC_51266 (Illumina only assembly).</title>
        <authorList>
            <consortium name="The Broad Institute Genomics Platform"/>
            <consortium name="The Broad Institute Genome Sequencing Center for Infectious Disease"/>
            <person name="Earl A."/>
            <person name="Russ C."/>
            <person name="Gilmore M."/>
            <person name="Surin D."/>
            <person name="Walker B."/>
            <person name="Young S."/>
            <person name="Zeng Q."/>
            <person name="Gargeya S."/>
            <person name="Fitzgerald M."/>
            <person name="Haas B."/>
            <person name="Abouelleil A."/>
            <person name="Allen A.W."/>
            <person name="Alvarado L."/>
            <person name="Arachchi H.M."/>
            <person name="Berlin A.M."/>
            <person name="Chapman S.B."/>
            <person name="Gainer-Dewar J."/>
            <person name="Goldberg J."/>
            <person name="Griggs A."/>
            <person name="Gujja S."/>
            <person name="Hansen M."/>
            <person name="Howarth C."/>
            <person name="Imamovic A."/>
            <person name="Ireland A."/>
            <person name="Larimer J."/>
            <person name="McCowan C."/>
            <person name="Murphy C."/>
            <person name="Pearson M."/>
            <person name="Poon T.W."/>
            <person name="Priest M."/>
            <person name="Roberts A."/>
            <person name="Saif S."/>
            <person name="Shea T."/>
            <person name="Sisk P."/>
            <person name="Sykes S."/>
            <person name="Wortman J."/>
            <person name="Nusbaum C."/>
            <person name="Birren B."/>
        </authorList>
    </citation>
    <scope>NUCLEOTIDE SEQUENCE [LARGE SCALE GENOMIC DNA]</scope>
    <source>
        <strain evidence="2 3">ATCC 51266</strain>
    </source>
</reference>
<dbReference type="InterPro" id="IPR013196">
    <property type="entry name" value="HTH_11"/>
</dbReference>
<evidence type="ECO:0000313" key="2">
    <source>
        <dbReference type="EMBL" id="EOT38156.1"/>
    </source>
</evidence>
<name>S0KG94_9ENTE</name>
<comment type="caution">
    <text evidence="2">The sequence shown here is derived from an EMBL/GenBank/DDBJ whole genome shotgun (WGS) entry which is preliminary data.</text>
</comment>